<proteinExistence type="predicted"/>
<dbReference type="EMBL" id="KZ293432">
    <property type="protein sequence ID" value="PBK68417.1"/>
    <property type="molecule type" value="Genomic_DNA"/>
</dbReference>
<reference evidence="2" key="1">
    <citation type="journal article" date="2017" name="Nat. Ecol. Evol.">
        <title>Genome expansion and lineage-specific genetic innovations in the forest pathogenic fungi Armillaria.</title>
        <authorList>
            <person name="Sipos G."/>
            <person name="Prasanna A.N."/>
            <person name="Walter M.C."/>
            <person name="O'Connor E."/>
            <person name="Balint B."/>
            <person name="Krizsan K."/>
            <person name="Kiss B."/>
            <person name="Hess J."/>
            <person name="Varga T."/>
            <person name="Slot J."/>
            <person name="Riley R."/>
            <person name="Boka B."/>
            <person name="Rigling D."/>
            <person name="Barry K."/>
            <person name="Lee J."/>
            <person name="Mihaltcheva S."/>
            <person name="LaButti K."/>
            <person name="Lipzen A."/>
            <person name="Waldron R."/>
            <person name="Moloney N.M."/>
            <person name="Sperisen C."/>
            <person name="Kredics L."/>
            <person name="Vagvoelgyi C."/>
            <person name="Patrignani A."/>
            <person name="Fitzpatrick D."/>
            <person name="Nagy I."/>
            <person name="Doyle S."/>
            <person name="Anderson J.B."/>
            <person name="Grigoriev I.V."/>
            <person name="Gueldener U."/>
            <person name="Muensterkoetter M."/>
            <person name="Nagy L.G."/>
        </authorList>
    </citation>
    <scope>NUCLEOTIDE SEQUENCE [LARGE SCALE GENOMIC DNA]</scope>
    <source>
        <strain evidence="2">28-4</strain>
    </source>
</reference>
<dbReference type="AlphaFoldDB" id="A0A2H3BV22"/>
<organism evidence="1 2">
    <name type="scientific">Armillaria solidipes</name>
    <dbReference type="NCBI Taxonomy" id="1076256"/>
    <lineage>
        <taxon>Eukaryota</taxon>
        <taxon>Fungi</taxon>
        <taxon>Dikarya</taxon>
        <taxon>Basidiomycota</taxon>
        <taxon>Agaricomycotina</taxon>
        <taxon>Agaricomycetes</taxon>
        <taxon>Agaricomycetidae</taxon>
        <taxon>Agaricales</taxon>
        <taxon>Marasmiineae</taxon>
        <taxon>Physalacriaceae</taxon>
        <taxon>Armillaria</taxon>
    </lineage>
</organism>
<name>A0A2H3BV22_9AGAR</name>
<evidence type="ECO:0000313" key="2">
    <source>
        <dbReference type="Proteomes" id="UP000218334"/>
    </source>
</evidence>
<keyword evidence="2" id="KW-1185">Reference proteome</keyword>
<sequence length="228" mass="25453">MNQGMNRSLSTAMLSTAAIRVTDEDKKEEAGRSDIIRQASMVHSMAELVDERVDGCAQYAHPSHAHLSESRNDWDSCQDAGVVGPHEKARGCRSTLLSARCSSRSKKYTEPPCKIEDIPDTDAVIISVRSSLSNSAMAYAVVSVIILTSNDTHLESIGISKGHAHPSRIGRTMRKHRGFDLAMIPIWTWILKMEEITEPPKRLVEECRKIGISDRDFLVRDIGEKKYF</sequence>
<dbReference type="Proteomes" id="UP000218334">
    <property type="component" value="Unassembled WGS sequence"/>
</dbReference>
<evidence type="ECO:0000313" key="1">
    <source>
        <dbReference type="EMBL" id="PBK68417.1"/>
    </source>
</evidence>
<protein>
    <submittedName>
        <fullName evidence="1">Uncharacterized protein</fullName>
    </submittedName>
</protein>
<dbReference type="STRING" id="1076256.A0A2H3BV22"/>
<gene>
    <name evidence="1" type="ORF">ARMSODRAFT_975822</name>
</gene>
<accession>A0A2H3BV22</accession>